<reference evidence="1 2" key="1">
    <citation type="submission" date="2020-01" db="EMBL/GenBank/DDBJ databases">
        <title>Genome sequencing of strain KACC 21265.</title>
        <authorList>
            <person name="Heo J."/>
            <person name="Kim S.-J."/>
            <person name="Kim J.-S."/>
            <person name="Hong S.-B."/>
            <person name="Kwon S.-W."/>
        </authorList>
    </citation>
    <scope>NUCLEOTIDE SEQUENCE [LARGE SCALE GENOMIC DNA]</scope>
    <source>
        <strain evidence="1 2">KACC 21265</strain>
    </source>
</reference>
<dbReference type="EMBL" id="CP047650">
    <property type="protein sequence ID" value="QHJ00660.1"/>
    <property type="molecule type" value="Genomic_DNA"/>
</dbReference>
<name>A0A857JC40_9BURK</name>
<dbReference type="RefSeq" id="WP_160554469.1">
    <property type="nucleotide sequence ID" value="NZ_CP047650.1"/>
</dbReference>
<dbReference type="Proteomes" id="UP000464787">
    <property type="component" value="Chromosome"/>
</dbReference>
<protein>
    <submittedName>
        <fullName evidence="1">Uncharacterized protein</fullName>
    </submittedName>
</protein>
<dbReference type="KEGG" id="xyk:GT347_23340"/>
<evidence type="ECO:0000313" key="2">
    <source>
        <dbReference type="Proteomes" id="UP000464787"/>
    </source>
</evidence>
<keyword evidence="2" id="KW-1185">Reference proteome</keyword>
<gene>
    <name evidence="1" type="ORF">GT347_23340</name>
</gene>
<proteinExistence type="predicted"/>
<sequence length="171" mass="18619">MLADSGLWRGREAGHARELKLRLDHSTRLRDLAHWTSRTVAFLQRPAPRDRSLDGPPFRSLMAALSAIAAGPRLDGPEIDLALAIAAELAALAQSLAEDPPAEDALACTEALQRRWRGIADHIVASASGHAAASLKETLDRMQPANMAPAREKRHVVPMPLADLLLRRESH</sequence>
<accession>A0A857JC40</accession>
<dbReference type="AlphaFoldDB" id="A0A857JC40"/>
<organism evidence="1 2">
    <name type="scientific">Xylophilus rhododendri</name>
    <dbReference type="NCBI Taxonomy" id="2697032"/>
    <lineage>
        <taxon>Bacteria</taxon>
        <taxon>Pseudomonadati</taxon>
        <taxon>Pseudomonadota</taxon>
        <taxon>Betaproteobacteria</taxon>
        <taxon>Burkholderiales</taxon>
        <taxon>Xylophilus</taxon>
    </lineage>
</organism>
<evidence type="ECO:0000313" key="1">
    <source>
        <dbReference type="EMBL" id="QHJ00660.1"/>
    </source>
</evidence>